<dbReference type="EMBL" id="CAJPVJ010000036">
    <property type="protein sequence ID" value="CAG2159254.1"/>
    <property type="molecule type" value="Genomic_DNA"/>
</dbReference>
<evidence type="ECO:0000259" key="10">
    <source>
        <dbReference type="PROSITE" id="PS52015"/>
    </source>
</evidence>
<organism evidence="11">
    <name type="scientific">Oppiella nova</name>
    <dbReference type="NCBI Taxonomy" id="334625"/>
    <lineage>
        <taxon>Eukaryota</taxon>
        <taxon>Metazoa</taxon>
        <taxon>Ecdysozoa</taxon>
        <taxon>Arthropoda</taxon>
        <taxon>Chelicerata</taxon>
        <taxon>Arachnida</taxon>
        <taxon>Acari</taxon>
        <taxon>Acariformes</taxon>
        <taxon>Sarcoptiformes</taxon>
        <taxon>Oribatida</taxon>
        <taxon>Brachypylina</taxon>
        <taxon>Oppioidea</taxon>
        <taxon>Oppiidae</taxon>
        <taxon>Oppiella</taxon>
    </lineage>
</organism>
<feature type="transmembrane region" description="Helical" evidence="9">
    <location>
        <begin position="386"/>
        <end position="412"/>
    </location>
</feature>
<dbReference type="SUPFAM" id="SSF74653">
    <property type="entry name" value="TolA/TonB C-terminal domain"/>
    <property type="match status" value="1"/>
</dbReference>
<dbReference type="InterPro" id="IPR006260">
    <property type="entry name" value="TonB/TolA_C"/>
</dbReference>
<keyword evidence="5 9" id="KW-0812">Transmembrane</keyword>
<dbReference type="Pfam" id="PF03544">
    <property type="entry name" value="TonB_C"/>
    <property type="match status" value="1"/>
</dbReference>
<dbReference type="NCBIfam" id="TIGR01352">
    <property type="entry name" value="tonB_Cterm"/>
    <property type="match status" value="1"/>
</dbReference>
<gene>
    <name evidence="11" type="ORF">ONB1V03_LOCUS530</name>
</gene>
<sequence>MSERIFNPHQRALLFGQYASASTATGISDPFTRHHLDVSQSPPAKLNKLWIAIIAVAAAHLGIWYIAKQLPTPALDIAKPEPVVIEIVKPVEPPKVIEPKIPPVTQKPKIPPVVEKPKPIAKPIEQPKPVQKTVEQAKPIVKPIAQDTVQKTEEPVVSKKLSTEPAPKTAEPVKPADDNLPVTEAKGYAGYLSNPAAEYPEQALERGWEGSVILRVKVLPNGSPDSVTVKQSSGKKLLDSAAVRTVKQWKFSPALKGKTPVEEDIYMTDINSLIHDGTIWLLVTFSIVTWVLIVVKVVQTQKASKQSKVFVEAFWKAKNLPEAVTQSQQGEGPTARVANAGFQTLIEADEKTHQDLQNSWSRQDLLERHLRKQILTERRQLEKGSALLASIGNNAPFIGLFGTVFGIIHALQAIAHSGNASMDVVAGPIGEALIATGIGIAVAVPAVLAYNYFIRKVKTIGADLDDFATDFVSLNQKAGFQLPVAKPKNTTGNTVVNHDASSKEVKEKGVFA</sequence>
<evidence type="ECO:0000256" key="4">
    <source>
        <dbReference type="ARBA" id="ARBA00022475"/>
    </source>
</evidence>
<evidence type="ECO:0000256" key="9">
    <source>
        <dbReference type="SAM" id="Phobius"/>
    </source>
</evidence>
<dbReference type="InterPro" id="IPR037682">
    <property type="entry name" value="TonB_C"/>
</dbReference>
<keyword evidence="12" id="KW-1185">Reference proteome</keyword>
<dbReference type="GO" id="GO:0005886">
    <property type="term" value="C:plasma membrane"/>
    <property type="evidence" value="ECO:0007669"/>
    <property type="project" value="UniProtKB-SubCell"/>
</dbReference>
<name>A0A7R9L8C5_9ACAR</name>
<evidence type="ECO:0000256" key="7">
    <source>
        <dbReference type="ARBA" id="ARBA00023136"/>
    </source>
</evidence>
<evidence type="ECO:0000256" key="1">
    <source>
        <dbReference type="ARBA" id="ARBA00004167"/>
    </source>
</evidence>
<evidence type="ECO:0000313" key="12">
    <source>
        <dbReference type="Proteomes" id="UP000728032"/>
    </source>
</evidence>
<dbReference type="GO" id="GO:0055085">
    <property type="term" value="P:transmembrane transport"/>
    <property type="evidence" value="ECO:0007669"/>
    <property type="project" value="InterPro"/>
</dbReference>
<dbReference type="PANTHER" id="PTHR30625">
    <property type="entry name" value="PROTEIN TOLQ"/>
    <property type="match status" value="1"/>
</dbReference>
<evidence type="ECO:0000256" key="6">
    <source>
        <dbReference type="ARBA" id="ARBA00022989"/>
    </source>
</evidence>
<comment type="subcellular location">
    <subcellularLocation>
        <location evidence="2">Cell membrane</location>
        <topology evidence="2">Multi-pass membrane protein</topology>
    </subcellularLocation>
    <subcellularLocation>
        <location evidence="1">Membrane</location>
        <topology evidence="1">Single-pass membrane protein</topology>
    </subcellularLocation>
</comment>
<feature type="compositionally biased region" description="Basic and acidic residues" evidence="8">
    <location>
        <begin position="500"/>
        <end position="512"/>
    </location>
</feature>
<dbReference type="Pfam" id="PF01618">
    <property type="entry name" value="MotA_ExbB"/>
    <property type="match status" value="1"/>
</dbReference>
<feature type="transmembrane region" description="Helical" evidence="9">
    <location>
        <begin position="49"/>
        <end position="67"/>
    </location>
</feature>
<keyword evidence="4" id="KW-1003">Cell membrane</keyword>
<accession>A0A7R9L8C5</accession>
<evidence type="ECO:0000256" key="5">
    <source>
        <dbReference type="ARBA" id="ARBA00022692"/>
    </source>
</evidence>
<keyword evidence="6 9" id="KW-1133">Transmembrane helix</keyword>
<feature type="transmembrane region" description="Helical" evidence="9">
    <location>
        <begin position="279"/>
        <end position="298"/>
    </location>
</feature>
<dbReference type="Proteomes" id="UP000728032">
    <property type="component" value="Unassembled WGS sequence"/>
</dbReference>
<dbReference type="InterPro" id="IPR002898">
    <property type="entry name" value="MotA_ExbB_proton_chnl"/>
</dbReference>
<reference evidence="11" key="1">
    <citation type="submission" date="2020-11" db="EMBL/GenBank/DDBJ databases">
        <authorList>
            <person name="Tran Van P."/>
        </authorList>
    </citation>
    <scope>NUCLEOTIDE SEQUENCE</scope>
</reference>
<dbReference type="EMBL" id="OC914861">
    <property type="protein sequence ID" value="CAD7636965.1"/>
    <property type="molecule type" value="Genomic_DNA"/>
</dbReference>
<dbReference type="PANTHER" id="PTHR30625:SF3">
    <property type="entry name" value="TOL-PAL SYSTEM PROTEIN TOLQ"/>
    <property type="match status" value="1"/>
</dbReference>
<evidence type="ECO:0000256" key="3">
    <source>
        <dbReference type="ARBA" id="ARBA00010442"/>
    </source>
</evidence>
<evidence type="ECO:0000313" key="11">
    <source>
        <dbReference type="EMBL" id="CAD7636965.1"/>
    </source>
</evidence>
<feature type="domain" description="TonB C-terminal" evidence="10">
    <location>
        <begin position="184"/>
        <end position="280"/>
    </location>
</feature>
<proteinExistence type="inferred from homology"/>
<dbReference type="GO" id="GO:0017038">
    <property type="term" value="P:protein import"/>
    <property type="evidence" value="ECO:0007669"/>
    <property type="project" value="TreeGrafter"/>
</dbReference>
<protein>
    <recommendedName>
        <fullName evidence="10">TonB C-terminal domain-containing protein</fullName>
    </recommendedName>
</protein>
<dbReference type="Gene3D" id="3.30.1150.10">
    <property type="match status" value="1"/>
</dbReference>
<comment type="similarity">
    <text evidence="3">Belongs to the ExbB/TolQ family.</text>
</comment>
<dbReference type="OrthoDB" id="10597592at2759"/>
<dbReference type="InterPro" id="IPR050790">
    <property type="entry name" value="ExbB/TolQ_transport"/>
</dbReference>
<evidence type="ECO:0000256" key="8">
    <source>
        <dbReference type="SAM" id="MobiDB-lite"/>
    </source>
</evidence>
<feature type="transmembrane region" description="Helical" evidence="9">
    <location>
        <begin position="432"/>
        <end position="453"/>
    </location>
</feature>
<keyword evidence="7 9" id="KW-0472">Membrane</keyword>
<dbReference type="AlphaFoldDB" id="A0A7R9L8C5"/>
<feature type="region of interest" description="Disordered" evidence="8">
    <location>
        <begin position="491"/>
        <end position="512"/>
    </location>
</feature>
<evidence type="ECO:0000256" key="2">
    <source>
        <dbReference type="ARBA" id="ARBA00004651"/>
    </source>
</evidence>
<feature type="region of interest" description="Disordered" evidence="8">
    <location>
        <begin position="149"/>
        <end position="181"/>
    </location>
</feature>
<dbReference type="PROSITE" id="PS52015">
    <property type="entry name" value="TONB_CTD"/>
    <property type="match status" value="1"/>
</dbReference>